<dbReference type="InterPro" id="IPR023885">
    <property type="entry name" value="4Fe4S-binding_SPASM_dom"/>
</dbReference>
<feature type="domain" description="Radical SAM core" evidence="7">
    <location>
        <begin position="85"/>
        <end position="315"/>
    </location>
</feature>
<evidence type="ECO:0000256" key="2">
    <source>
        <dbReference type="ARBA" id="ARBA00022485"/>
    </source>
</evidence>
<dbReference type="InterPro" id="IPR027622">
    <property type="entry name" value="rSAM_Clo7bot"/>
</dbReference>
<dbReference type="UniPathway" id="UPA00782"/>
<dbReference type="GO" id="GO:0046872">
    <property type="term" value="F:metal ion binding"/>
    <property type="evidence" value="ECO:0007669"/>
    <property type="project" value="UniProtKB-KW"/>
</dbReference>
<evidence type="ECO:0000256" key="3">
    <source>
        <dbReference type="ARBA" id="ARBA00022691"/>
    </source>
</evidence>
<dbReference type="GO" id="GO:0016491">
    <property type="term" value="F:oxidoreductase activity"/>
    <property type="evidence" value="ECO:0007669"/>
    <property type="project" value="InterPro"/>
</dbReference>
<evidence type="ECO:0000313" key="9">
    <source>
        <dbReference type="Proteomes" id="UP000032431"/>
    </source>
</evidence>
<dbReference type="SFLD" id="SFLDG01386">
    <property type="entry name" value="main_SPASM_domain-containing"/>
    <property type="match status" value="1"/>
</dbReference>
<name>A0A078KID3_9FIRM</name>
<dbReference type="Proteomes" id="UP000032431">
    <property type="component" value="Chromosome I"/>
</dbReference>
<evidence type="ECO:0000259" key="7">
    <source>
        <dbReference type="PROSITE" id="PS51918"/>
    </source>
</evidence>
<dbReference type="HOGENOM" id="CLU_009273_3_1_9"/>
<dbReference type="NCBIfam" id="TIGR04334">
    <property type="entry name" value="rSAM_Clo7bot"/>
    <property type="match status" value="1"/>
</dbReference>
<dbReference type="InterPro" id="IPR013785">
    <property type="entry name" value="Aldolase_TIM"/>
</dbReference>
<dbReference type="InterPro" id="IPR006638">
    <property type="entry name" value="Elp3/MiaA/NifB-like_rSAM"/>
</dbReference>
<dbReference type="PANTHER" id="PTHR43787">
    <property type="entry name" value="FEMO COFACTOR BIOSYNTHESIS PROTEIN NIFB-RELATED"/>
    <property type="match status" value="1"/>
</dbReference>
<dbReference type="Pfam" id="PF04055">
    <property type="entry name" value="Radical_SAM"/>
    <property type="match status" value="1"/>
</dbReference>
<reference evidence="9" key="1">
    <citation type="submission" date="2014-07" db="EMBL/GenBank/DDBJ databases">
        <authorList>
            <person name="Wibberg D."/>
        </authorList>
    </citation>
    <scope>NUCLEOTIDE SEQUENCE [LARGE SCALE GENOMIC DNA]</scope>
    <source>
        <strain evidence="9">DG5</strain>
    </source>
</reference>
<evidence type="ECO:0000313" key="8">
    <source>
        <dbReference type="EMBL" id="CDZ23316.1"/>
    </source>
</evidence>
<dbReference type="SFLD" id="SFLDS00029">
    <property type="entry name" value="Radical_SAM"/>
    <property type="match status" value="1"/>
</dbReference>
<gene>
    <name evidence="8" type="ORF">CCDG5_0173</name>
</gene>
<dbReference type="PROSITE" id="PS51918">
    <property type="entry name" value="RADICAL_SAM"/>
    <property type="match status" value="1"/>
</dbReference>
<dbReference type="STRING" id="29343.CCDG5_0173"/>
<dbReference type="PATRIC" id="fig|29343.3.peg.175"/>
<dbReference type="InterPro" id="IPR058240">
    <property type="entry name" value="rSAM_sf"/>
</dbReference>
<sequence length="450" mass="51004">MKPSRFNLIFDYCGKKIAFNSMTCALAEVDDDFFRILDAVKTNHDISNTQVQDGQLIQKMKDGGFIIDDDFDEISFLKYRSYQSKFGSTGLGLTIAPTLACNFACPYCYESAESGMMKQDVIDGIYSLVEKEAKRQGNISVNWYGGEPMLAKDLIFKMSDRFIEICDKYGVNYSAYMVTNGYLIDDNIADKLKKAHIKGMQVTIDGPADIHNARRKLKNSNNPTFDKILTNVAYLRKNGFNVSIRINIDKSNVDRLEELLDVLLDYGLKGISVNLGHVKAYTEACSSISETCLSTEEYASESLRYQKILHDKGFDSDSYPYYPGVKANYCCADSTSAFVIDPKGNLYKCWNDVGNRERRVGNIKDIDQQGNNTRDIMMNVNYLLWSPFDHKKCLECNILPICMGGCPYNGLKFKHDPECEKWKYNLIDVLKATYVQKGQVAEQMAEQNVS</sequence>
<keyword evidence="9" id="KW-1185">Reference proteome</keyword>
<evidence type="ECO:0000256" key="5">
    <source>
        <dbReference type="ARBA" id="ARBA00023004"/>
    </source>
</evidence>
<dbReference type="KEGG" id="ccel:CCDG5_0173"/>
<dbReference type="SMART" id="SM00729">
    <property type="entry name" value="Elp3"/>
    <property type="match status" value="1"/>
</dbReference>
<dbReference type="CDD" id="cd01335">
    <property type="entry name" value="Radical_SAM"/>
    <property type="match status" value="1"/>
</dbReference>
<comment type="cofactor">
    <cofactor evidence="1">
        <name>[4Fe-4S] cluster</name>
        <dbReference type="ChEBI" id="CHEBI:49883"/>
    </cofactor>
</comment>
<keyword evidence="2" id="KW-0004">4Fe-4S</keyword>
<keyword evidence="6" id="KW-0411">Iron-sulfur</keyword>
<dbReference type="Gene3D" id="3.20.20.70">
    <property type="entry name" value="Aldolase class I"/>
    <property type="match status" value="1"/>
</dbReference>
<organism evidence="8 9">
    <name type="scientific">[Clostridium] cellulosi</name>
    <dbReference type="NCBI Taxonomy" id="29343"/>
    <lineage>
        <taxon>Bacteria</taxon>
        <taxon>Bacillati</taxon>
        <taxon>Bacillota</taxon>
        <taxon>Clostridia</taxon>
        <taxon>Eubacteriales</taxon>
        <taxon>Oscillospiraceae</taxon>
        <taxon>Oscillospiraceae incertae sedis</taxon>
    </lineage>
</organism>
<keyword evidence="5" id="KW-0408">Iron</keyword>
<evidence type="ECO:0000256" key="4">
    <source>
        <dbReference type="ARBA" id="ARBA00022723"/>
    </source>
</evidence>
<keyword evidence="3" id="KW-0949">S-adenosyl-L-methionine</keyword>
<dbReference type="SFLD" id="SFLDG01384">
    <property type="entry name" value="thioether_bond_formation_requi"/>
    <property type="match status" value="1"/>
</dbReference>
<dbReference type="SUPFAM" id="SSF102114">
    <property type="entry name" value="Radical SAM enzymes"/>
    <property type="match status" value="1"/>
</dbReference>
<dbReference type="AlphaFoldDB" id="A0A078KID3"/>
<keyword evidence="4" id="KW-0479">Metal-binding</keyword>
<dbReference type="OrthoDB" id="9808591at2"/>
<dbReference type="NCBIfam" id="TIGR04085">
    <property type="entry name" value="rSAM_more_4Fe4S"/>
    <property type="match status" value="1"/>
</dbReference>
<proteinExistence type="predicted"/>
<evidence type="ECO:0000256" key="1">
    <source>
        <dbReference type="ARBA" id="ARBA00001966"/>
    </source>
</evidence>
<dbReference type="SFLD" id="SFLDG01067">
    <property type="entry name" value="SPASM/twitch_domain_containing"/>
    <property type="match status" value="1"/>
</dbReference>
<dbReference type="InterPro" id="IPR007197">
    <property type="entry name" value="rSAM"/>
</dbReference>
<dbReference type="GO" id="GO:0051539">
    <property type="term" value="F:4 iron, 4 sulfur cluster binding"/>
    <property type="evidence" value="ECO:0007669"/>
    <property type="project" value="UniProtKB-KW"/>
</dbReference>
<dbReference type="PANTHER" id="PTHR43787:SF3">
    <property type="entry name" value="ARYLSULFATASE REGULATORY PROTEIN"/>
    <property type="match status" value="1"/>
</dbReference>
<protein>
    <submittedName>
        <fullName evidence="8">Radical SAM protein</fullName>
    </submittedName>
</protein>
<dbReference type="InterPro" id="IPR023867">
    <property type="entry name" value="Sulphatase_maturase_rSAM"/>
</dbReference>
<accession>A0A078KID3</accession>
<dbReference type="EMBL" id="LM995447">
    <property type="protein sequence ID" value="CDZ23316.1"/>
    <property type="molecule type" value="Genomic_DNA"/>
</dbReference>
<evidence type="ECO:0000256" key="6">
    <source>
        <dbReference type="ARBA" id="ARBA00023014"/>
    </source>
</evidence>